<feature type="compositionally biased region" description="Basic and acidic residues" evidence="10">
    <location>
        <begin position="42"/>
        <end position="67"/>
    </location>
</feature>
<dbReference type="AlphaFoldDB" id="A0A6N7PQS0"/>
<dbReference type="EMBL" id="WJIE01000005">
    <property type="protein sequence ID" value="MRG94333.1"/>
    <property type="molecule type" value="Genomic_DNA"/>
</dbReference>
<comment type="subcellular location">
    <subcellularLocation>
        <location evidence="1 9">Cell membrane</location>
        <topology evidence="1 9">Single-pass membrane protein</topology>
    </subcellularLocation>
</comment>
<feature type="region of interest" description="Disordered" evidence="10">
    <location>
        <begin position="39"/>
        <end position="67"/>
    </location>
</feature>
<keyword evidence="7 9" id="KW-0811">Translocation</keyword>
<dbReference type="RefSeq" id="WP_153821136.1">
    <property type="nucleotide sequence ID" value="NZ_WJIE01000005.1"/>
</dbReference>
<dbReference type="Gene3D" id="1.20.5.3310">
    <property type="match status" value="1"/>
</dbReference>
<sequence>MGRLSITELLLILGVALLLFGAGRIADIGKGLGEGIKNFKKGIKDEGEPPPKQLPKKEDEGGEKTTS</sequence>
<keyword evidence="5 9" id="KW-0653">Protein transport</keyword>
<name>A0A6N7PQS0_9BACT</name>
<evidence type="ECO:0000256" key="6">
    <source>
        <dbReference type="ARBA" id="ARBA00022989"/>
    </source>
</evidence>
<evidence type="ECO:0000256" key="5">
    <source>
        <dbReference type="ARBA" id="ARBA00022927"/>
    </source>
</evidence>
<dbReference type="NCBIfam" id="TIGR01411">
    <property type="entry name" value="tatAE"/>
    <property type="match status" value="1"/>
</dbReference>
<proteinExistence type="inferred from homology"/>
<dbReference type="GO" id="GO:0043953">
    <property type="term" value="P:protein transport by the Tat complex"/>
    <property type="evidence" value="ECO:0007669"/>
    <property type="project" value="UniProtKB-UniRule"/>
</dbReference>
<comment type="caution">
    <text evidence="11">The sequence shown here is derived from an EMBL/GenBank/DDBJ whole genome shotgun (WGS) entry which is preliminary data.</text>
</comment>
<dbReference type="GO" id="GO:0033281">
    <property type="term" value="C:TAT protein transport complex"/>
    <property type="evidence" value="ECO:0007669"/>
    <property type="project" value="UniProtKB-UniRule"/>
</dbReference>
<evidence type="ECO:0000256" key="8">
    <source>
        <dbReference type="ARBA" id="ARBA00023136"/>
    </source>
</evidence>
<dbReference type="OrthoDB" id="9813726at2"/>
<evidence type="ECO:0000313" key="11">
    <source>
        <dbReference type="EMBL" id="MRG94333.1"/>
    </source>
</evidence>
<evidence type="ECO:0000256" key="4">
    <source>
        <dbReference type="ARBA" id="ARBA00022692"/>
    </source>
</evidence>
<comment type="similarity">
    <text evidence="9">Belongs to the TatA/E family.</text>
</comment>
<evidence type="ECO:0000313" key="12">
    <source>
        <dbReference type="Proteomes" id="UP000440224"/>
    </source>
</evidence>
<dbReference type="PANTHER" id="PTHR42982:SF1">
    <property type="entry name" value="SEC-INDEPENDENT PROTEIN TRANSLOCASE PROTEIN TATA"/>
    <property type="match status" value="1"/>
</dbReference>
<comment type="subunit">
    <text evidence="9">Forms a complex with TatC.</text>
</comment>
<comment type="function">
    <text evidence="9">Part of the twin-arginine translocation (Tat) system that transports large folded proteins containing a characteristic twin-arginine motif in their signal peptide across membranes. TatA could form the protein-conducting channel of the Tat system.</text>
</comment>
<evidence type="ECO:0000256" key="3">
    <source>
        <dbReference type="ARBA" id="ARBA00022475"/>
    </source>
</evidence>
<accession>A0A6N7PQS0</accession>
<keyword evidence="4 9" id="KW-0812">Transmembrane</keyword>
<keyword evidence="12" id="KW-1185">Reference proteome</keyword>
<protein>
    <recommendedName>
        <fullName evidence="9">Sec-independent protein translocase protein TatA</fullName>
    </recommendedName>
</protein>
<keyword evidence="3 9" id="KW-1003">Cell membrane</keyword>
<evidence type="ECO:0000256" key="7">
    <source>
        <dbReference type="ARBA" id="ARBA00023010"/>
    </source>
</evidence>
<dbReference type="InterPro" id="IPR003369">
    <property type="entry name" value="TatA/B/E"/>
</dbReference>
<keyword evidence="2 9" id="KW-0813">Transport</keyword>
<reference evidence="11 12" key="1">
    <citation type="submission" date="2019-10" db="EMBL/GenBank/DDBJ databases">
        <title>A soil myxobacterium in the family Polyangiaceae.</title>
        <authorList>
            <person name="Li Y."/>
            <person name="Wang J."/>
        </authorList>
    </citation>
    <scope>NUCLEOTIDE SEQUENCE [LARGE SCALE GENOMIC DNA]</scope>
    <source>
        <strain evidence="11 12">DSM 14734</strain>
    </source>
</reference>
<keyword evidence="8 9" id="KW-0472">Membrane</keyword>
<gene>
    <name evidence="9 11" type="primary">tatA</name>
    <name evidence="11" type="ORF">GF068_20760</name>
</gene>
<evidence type="ECO:0000256" key="9">
    <source>
        <dbReference type="HAMAP-Rule" id="MF_00236"/>
    </source>
</evidence>
<dbReference type="Pfam" id="PF02416">
    <property type="entry name" value="TatA_B_E"/>
    <property type="match status" value="1"/>
</dbReference>
<evidence type="ECO:0000256" key="10">
    <source>
        <dbReference type="SAM" id="MobiDB-lite"/>
    </source>
</evidence>
<evidence type="ECO:0000256" key="2">
    <source>
        <dbReference type="ARBA" id="ARBA00022448"/>
    </source>
</evidence>
<keyword evidence="6 9" id="KW-1133">Transmembrane helix</keyword>
<dbReference type="HAMAP" id="MF_00236">
    <property type="entry name" value="TatA_E"/>
    <property type="match status" value="1"/>
</dbReference>
<evidence type="ECO:0000256" key="1">
    <source>
        <dbReference type="ARBA" id="ARBA00004162"/>
    </source>
</evidence>
<dbReference type="InterPro" id="IPR006312">
    <property type="entry name" value="TatA/E"/>
</dbReference>
<organism evidence="11 12">
    <name type="scientific">Polyangium spumosum</name>
    <dbReference type="NCBI Taxonomy" id="889282"/>
    <lineage>
        <taxon>Bacteria</taxon>
        <taxon>Pseudomonadati</taxon>
        <taxon>Myxococcota</taxon>
        <taxon>Polyangia</taxon>
        <taxon>Polyangiales</taxon>
        <taxon>Polyangiaceae</taxon>
        <taxon>Polyangium</taxon>
    </lineage>
</organism>
<dbReference type="PANTHER" id="PTHR42982">
    <property type="entry name" value="SEC-INDEPENDENT PROTEIN TRANSLOCASE PROTEIN TATA"/>
    <property type="match status" value="1"/>
</dbReference>
<dbReference type="GO" id="GO:0008320">
    <property type="term" value="F:protein transmembrane transporter activity"/>
    <property type="evidence" value="ECO:0007669"/>
    <property type="project" value="UniProtKB-UniRule"/>
</dbReference>
<dbReference type="Proteomes" id="UP000440224">
    <property type="component" value="Unassembled WGS sequence"/>
</dbReference>